<dbReference type="InterPro" id="IPR028974">
    <property type="entry name" value="TSP_type-3_rpt"/>
</dbReference>
<feature type="chain" id="PRO_5035238493" evidence="4">
    <location>
        <begin position="23"/>
        <end position="1644"/>
    </location>
</feature>
<evidence type="ECO:0000256" key="4">
    <source>
        <dbReference type="SAM" id="SignalP"/>
    </source>
</evidence>
<dbReference type="Pfam" id="PF25900">
    <property type="entry name" value="PAPPA"/>
    <property type="match status" value="1"/>
</dbReference>
<keyword evidence="1 4" id="KW-0732">Signal</keyword>
<dbReference type="GO" id="GO:0005509">
    <property type="term" value="F:calcium ion binding"/>
    <property type="evidence" value="ECO:0007669"/>
    <property type="project" value="InterPro"/>
</dbReference>
<dbReference type="PROSITE" id="PS51234">
    <property type="entry name" value="TSP3"/>
    <property type="match status" value="1"/>
</dbReference>
<dbReference type="Pfam" id="PF02412">
    <property type="entry name" value="TSP_3"/>
    <property type="match status" value="9"/>
</dbReference>
<evidence type="ECO:0000259" key="5">
    <source>
        <dbReference type="Pfam" id="PF25900"/>
    </source>
</evidence>
<feature type="compositionally biased region" description="Polar residues" evidence="3">
    <location>
        <begin position="1137"/>
        <end position="1148"/>
    </location>
</feature>
<dbReference type="SUPFAM" id="SSF63829">
    <property type="entry name" value="Calcium-dependent phosphotriesterase"/>
    <property type="match status" value="1"/>
</dbReference>
<dbReference type="Gene3D" id="4.10.1080.10">
    <property type="entry name" value="TSP type-3 repeat"/>
    <property type="match status" value="6"/>
</dbReference>
<name>A0A8J6Y213_9BACT</name>
<dbReference type="InterPro" id="IPR058897">
    <property type="entry name" value="PAPPA_SD_C"/>
</dbReference>
<dbReference type="Proteomes" id="UP000648239">
    <property type="component" value="Unassembled WGS sequence"/>
</dbReference>
<evidence type="ECO:0000256" key="1">
    <source>
        <dbReference type="ARBA" id="ARBA00022729"/>
    </source>
</evidence>
<sequence>MQAFKYALLIIVAAGAASTAIATPEVESVVPPQGVAEEYNLATLFGEEFEPGMTVGMLGSGPGLLSDILMAGKTGSCTSSLLNSDVASLGNMAYATAFGQLYIVDASIPGEPVLLPTTGLGATRVAVSGPYGYIVGTDGFRVLDLEDPAAPQPVGALPGYQSPWSELAFRNDHAIAVGSVDGTGYVDVLSIGNPSEPVLLAHVTLDAVLTDAVASGDYLYAVGDGTLHIIDVSSPEFPDLLTSTPVVNGADAIGITRELLIVAGSGITAFDISSDPTEPLLLGSRGGDGGSDIALFRDSMMVLSYQDLTMMDITDPTAPEPLGAVSFGYHATHLDTAGNFALITLDSCYNPAGDFPRPPRPHQRIHLQILDISNRPPRPEIQSVATRGPASRLLLDNDRAYACVPDGVDILQIPPSGAPQRAGVADIPCPQSVELGRSYRAESGSLEVFDLNDPTAIFQMPSIPMSGPFWSVNGLTLSTIRSYWTREQFCEPPWEGPPGGFVAGSETDTDCPAGWSTYYYWFGNSQLFNQDVNDAAAPSSLATLDFWHHSLNSVVQIGDTTLRMQTTYMYLYQLDGSCHFGPCPTVMGYIPTTVFIDIADPANPVVVAGPPGCDRSSAEGNGDHGMSVSACREDGTLAPVSRYWDPGSLLGGLMGNRMVLNSPDRNQIRVINLDLPVDLLHTSGPEEAEIELAPELPAGPYDLVTTSAAGPGEMLRGGYLVCPERKLSVRLEPILQFDQETTNPFQEIEWSRTPWRVAVSAEEPPSGEMDSDLRAILQLPNLPTQTDTVFEPGDGSDAMEISLKLYPETDSGTVILTGDDRDRLESIWQNALHQGGWSIPRLDAHHFGDLFLQVRRTAPSGATGLAPAWNPGNPVGSYGGIAQSYRYVLNDGILTEALATGTNVDARIQVLAHDDYNGCRTRSSVNFLRVQESADRTMCRPDPFVDTDGDRRADLCDNCQILANPLQLDLDGDGLGDACDSCEAIPNPDQTDSDGDGIGDLCDSCPAVSNPDQTDPDQDGIGNRCDPCPLDRYNDGDQDGLCRPDDNCPDAPNPDQVDLDTDGRGDLCDNCPGLTNRDQVDLDRDSIGELCDNCRTAFNPYQEDTDGSGIGNACNDSNDADGDEWEDNFDNCHSFPNPEQQNSDSDSFGDNCDNCPRDANQSQVDLDEDGLGDACDDDVDGDNVLDVEDNCPRISNQDQSDVDNDQLGDVCDDCPEDATNDIDADGVCGMVDNCPATPNQDQANQDQDSFGDVCDFCIQDPENDIDSDGFCESADNCPYDTNPDQVNSDTDRFGDACDACPFDAENDRDRDTVCGDTDNCRYRSNPDQVDTDLDGFGNACDNCPDMSNNDQADEDMDHLGDLCDSCPFDNHNDSDLDGICGDADNCPQHSNPDQLDSDEDGEGDACDCSHLPGADSDGDTWCDRVDNCPNDYNFPQNDADGDGVGNVCDNCLFVFNPQQDNSDLGPMRQWASAATASSEYDSPGYCANQASGEPNVGGCSDASTAWAPLGGGDEPEWLELTYDLASVTTGIVVYETLESGFVTRIELAEEGTGSYHTVWEGVDDTECGGLFSPTWPEPEFFTTVVRIHTQVEGWEEIDAVEMIGQVRSGRIDQFGDSCDNCPYTYNPNQMDVDGNGIGDACESD</sequence>
<feature type="region of interest" description="Disordered" evidence="3">
    <location>
        <begin position="1125"/>
        <end position="1176"/>
    </location>
</feature>
<evidence type="ECO:0000256" key="2">
    <source>
        <dbReference type="ARBA" id="ARBA00022837"/>
    </source>
</evidence>
<reference evidence="6 7" key="1">
    <citation type="submission" date="2020-08" db="EMBL/GenBank/DDBJ databases">
        <title>Acidobacteriota in marine sediments use diverse sulfur dissimilation pathways.</title>
        <authorList>
            <person name="Wasmund K."/>
        </authorList>
    </citation>
    <scope>NUCLEOTIDE SEQUENCE [LARGE SCALE GENOMIC DNA]</scope>
    <source>
        <strain evidence="6">MAG AM4</strain>
    </source>
</reference>
<feature type="compositionally biased region" description="Acidic residues" evidence="3">
    <location>
        <begin position="1165"/>
        <end position="1176"/>
    </location>
</feature>
<dbReference type="GO" id="GO:0007155">
    <property type="term" value="P:cell adhesion"/>
    <property type="evidence" value="ECO:0007669"/>
    <property type="project" value="InterPro"/>
</dbReference>
<dbReference type="Pfam" id="PF08309">
    <property type="entry name" value="LVIVD"/>
    <property type="match status" value="3"/>
</dbReference>
<feature type="signal peptide" evidence="4">
    <location>
        <begin position="1"/>
        <end position="22"/>
    </location>
</feature>
<dbReference type="SUPFAM" id="SSF69322">
    <property type="entry name" value="Tricorn protease domain 2"/>
    <property type="match status" value="1"/>
</dbReference>
<dbReference type="PANTHER" id="PTHR10199">
    <property type="entry name" value="THROMBOSPONDIN"/>
    <property type="match status" value="1"/>
</dbReference>
<dbReference type="InterPro" id="IPR017897">
    <property type="entry name" value="Thrombospondin_3_rpt"/>
</dbReference>
<protein>
    <submittedName>
        <fullName evidence="6">Thrombospondin type 3 repeat-containing protein</fullName>
    </submittedName>
</protein>
<feature type="region of interest" description="Disordered" evidence="3">
    <location>
        <begin position="1041"/>
        <end position="1062"/>
    </location>
</feature>
<dbReference type="InterPro" id="IPR003367">
    <property type="entry name" value="Thrombospondin_3-like_rpt"/>
</dbReference>
<evidence type="ECO:0000313" key="6">
    <source>
        <dbReference type="EMBL" id="MBD3869038.1"/>
    </source>
</evidence>
<evidence type="ECO:0000256" key="3">
    <source>
        <dbReference type="SAM" id="MobiDB-lite"/>
    </source>
</evidence>
<dbReference type="InterPro" id="IPR013211">
    <property type="entry name" value="LVIVD"/>
</dbReference>
<feature type="domain" description="Pappalysin-1 SD scarf" evidence="5">
    <location>
        <begin position="1463"/>
        <end position="1606"/>
    </location>
</feature>
<dbReference type="EMBL" id="JACXWD010000055">
    <property type="protein sequence ID" value="MBD3869038.1"/>
    <property type="molecule type" value="Genomic_DNA"/>
</dbReference>
<comment type="caution">
    <text evidence="6">The sequence shown here is derived from an EMBL/GenBank/DDBJ whole genome shotgun (WGS) entry which is preliminary data.</text>
</comment>
<accession>A0A8J6Y213</accession>
<dbReference type="SUPFAM" id="SSF103647">
    <property type="entry name" value="TSP type-3 repeat"/>
    <property type="match status" value="6"/>
</dbReference>
<evidence type="ECO:0000313" key="7">
    <source>
        <dbReference type="Proteomes" id="UP000648239"/>
    </source>
</evidence>
<proteinExistence type="predicted"/>
<gene>
    <name evidence="6" type="ORF">IFK94_13020</name>
</gene>
<keyword evidence="2" id="KW-0106">Calcium</keyword>
<organism evidence="6 7">
    <name type="scientific">Candidatus Polarisedimenticola svalbardensis</name>
    <dbReference type="NCBI Taxonomy" id="2886004"/>
    <lineage>
        <taxon>Bacteria</taxon>
        <taxon>Pseudomonadati</taxon>
        <taxon>Acidobacteriota</taxon>
        <taxon>Candidatus Polarisedimenticolia</taxon>
        <taxon>Candidatus Polarisedimenticolales</taxon>
        <taxon>Candidatus Polarisedimenticolaceae</taxon>
        <taxon>Candidatus Polarisedimenticola</taxon>
    </lineage>
</organism>